<proteinExistence type="predicted"/>
<evidence type="ECO:0000313" key="3">
    <source>
        <dbReference type="Proteomes" id="UP000669060"/>
    </source>
</evidence>
<dbReference type="RefSeq" id="WP_208314866.1">
    <property type="nucleotide sequence ID" value="NZ_JAELYA010000006.1"/>
</dbReference>
<sequence length="1552" mass="164392">MKAPIFLRSVLASCMGTLLLLQGAISYADDTEIFFGGSTIDSGIRPNVLFILDDSGSMNDNKTPTRMAQLKSAFSTIINSAGSINVGVMALNTKTGGSRLLSPVRPIDESINVKLSSPVLLASGDDASYFSSGTANITDPTLVMGYTGNSEQSVTRSLGTSSTYSTEFASYYVVRKDSVDYACSSKIADAGTVCPSGTKATIDSTTGSSGNDGILLFRNLNIPAGVKIESARLVLTRASTGTTRSFSVKIENTKTAAAFNNDESIGSDRSYSNGDLNISSITPALNGNELTFDLKSQFEKLRVLSPAANPISDVSLRLRGTGSNSYSWYLGNGTTSSPENTPRLEVTWSSSESVNRTTGLRFQNVAIPKGAIITSARIDFVPAASDDRPVTFSVTAQDSSDTAAFTGTAADFTGRAKTANSSTWTPAEWRTTSPQVYVEGPTVTALVQTVVNNTDWCGNNSMAFFITPTAGSGNRTAFSVDAAKDLQPVLNVKYEGGDDGCLDPILNISVIDNKDDGTQEGTTSGERTPNLTSSTLSFSNDYIVSRYQKVPIKKGAKVKEAQIIVTPNNTSSGTATVFIENTDNSSELNTNSRNLSNRFPSSGSTTCTFSPSTAGIPVSCSAAGIKTQLEALFARDGWADGNALSLLLKPSSGTLALKSRDSGAGNSIVLRVKLASGGLGTNSYTIRDYTNGIVQGLSASGNTPIVPALNDAAGYLNQTQGKHSGSVPSPITSSCQANYLVLLTDGEANNGNNSTEAGPARTSIASLTGKTCTGDATDSDEKCGRTLVEWMATADQASFDGLNTITTHTIGFNTSNNAQATTFLKDLARLGKGKDYQAENAGELASAFDDIVQAALATNTTFVNTSAPVNTFNRADNRDELYFALFRPSETDRWIGNLKRYRLQTEGTVATIVDADNAPAIDANTGFFKSSARSFWTPNQDGADIAKGGAALNLPAPDSRKLFTYFGNSPAGVPTALESLVASNTNVTAGKLGDSSMTTVERANLIKYIRGTDTDVNGNDTNRQALGDPIHSSPRLVTYGCHTYTDDECTDPDLSAIIGTNEGFVHALDTKTGAEQFAFMPEALLPNIKQLRTNAKSTSGKPRLYGMDNTVTVWVNDANNNGVIYGDPTTSTTTGLNTGEFVYAYLTMGRGGNNIYALDITNRDTPRMLWQILGGTTPGFEKLAQTWSTPVKTRIKVGTTIRDVLIFAGGYDKDQDDLNTSTSVYAEDNIGNAIYIVDAKTGEKIWSVSNTSGHDLTLAKMKYSIPSSVRAIDIQEENGVLVTDPDRLADQFFVGDMGGQVWRFYINNGSSGANLVTPAGTSGDGVFASIGGTTAASARRFYNEPDVAVLNLNGNRSLTVNIGSGYRGHPLNEYIEDRFYSFRTSVLFKSTGEGTLRESDLYNATQNLVQAGDTAQKNTANTAFQQASGGWFITLTNSGEKVLSRALTAGGILFFNTYEPTTSTAACSAAVGKNRSYSVRLLDATPASIEANGNGTPADRAELSNSGGISGDPQLFCSGNNCWILKDFPIPPSSAKNPPLGKTYWIDTSNPD</sequence>
<dbReference type="Proteomes" id="UP000669060">
    <property type="component" value="Unassembled WGS sequence"/>
</dbReference>
<reference evidence="2 3" key="1">
    <citation type="submission" date="2020-12" db="EMBL/GenBank/DDBJ databases">
        <title>Pseudomonas schmalbachii sp. nov. isolated from millipede gut.</title>
        <authorList>
            <person name="Shelomi M."/>
        </authorList>
    </citation>
    <scope>NUCLEOTIDE SEQUENCE [LARGE SCALE GENOMIC DNA]</scope>
    <source>
        <strain evidence="2 3">Milli4</strain>
    </source>
</reference>
<keyword evidence="1" id="KW-0732">Signal</keyword>
<evidence type="ECO:0000313" key="2">
    <source>
        <dbReference type="EMBL" id="MBO3276762.1"/>
    </source>
</evidence>
<evidence type="ECO:0000256" key="1">
    <source>
        <dbReference type="SAM" id="SignalP"/>
    </source>
</evidence>
<dbReference type="SUPFAM" id="SSF50998">
    <property type="entry name" value="Quinoprotein alcohol dehydrogenase-like"/>
    <property type="match status" value="1"/>
</dbReference>
<dbReference type="InterPro" id="IPR036465">
    <property type="entry name" value="vWFA_dom_sf"/>
</dbReference>
<comment type="caution">
    <text evidence="2">The sequence shown here is derived from an EMBL/GenBank/DDBJ whole genome shotgun (WGS) entry which is preliminary data.</text>
</comment>
<dbReference type="InterPro" id="IPR011047">
    <property type="entry name" value="Quinoprotein_ADH-like_sf"/>
</dbReference>
<dbReference type="EMBL" id="JAELYA010000006">
    <property type="protein sequence ID" value="MBO3276762.1"/>
    <property type="molecule type" value="Genomic_DNA"/>
</dbReference>
<accession>A0ABS3TSX9</accession>
<feature type="chain" id="PRO_5045559234" evidence="1">
    <location>
        <begin position="29"/>
        <end position="1552"/>
    </location>
</feature>
<dbReference type="Gene3D" id="3.40.50.410">
    <property type="entry name" value="von Willebrand factor, type A domain"/>
    <property type="match status" value="2"/>
</dbReference>
<gene>
    <name evidence="2" type="ORF">JFY56_16180</name>
</gene>
<name>A0ABS3TSX9_9PSED</name>
<organism evidence="2 3">
    <name type="scientific">Pseudomonas schmalbachii</name>
    <dbReference type="NCBI Taxonomy" id="2816993"/>
    <lineage>
        <taxon>Bacteria</taxon>
        <taxon>Pseudomonadati</taxon>
        <taxon>Pseudomonadota</taxon>
        <taxon>Gammaproteobacteria</taxon>
        <taxon>Pseudomonadales</taxon>
        <taxon>Pseudomonadaceae</taxon>
        <taxon>Pseudomonas</taxon>
    </lineage>
</organism>
<keyword evidence="3" id="KW-1185">Reference proteome</keyword>
<protein>
    <submittedName>
        <fullName evidence="2">Pilus assembly protein PilY</fullName>
    </submittedName>
</protein>
<dbReference type="SUPFAM" id="SSF53300">
    <property type="entry name" value="vWA-like"/>
    <property type="match status" value="1"/>
</dbReference>
<feature type="signal peptide" evidence="1">
    <location>
        <begin position="1"/>
        <end position="28"/>
    </location>
</feature>